<sequence length="161" mass="16278">MKKLGVALIAAVVCLGVTGVAMAANSDNITVNYQISAINEMNVDDAAVTLNISTATAGQQPDSAIDATTYDITTNQTARKLTGVLDSDMPAGLTLRCNVTAPTGGLSAGWTALSGTAADLVTSIETVAEPDIAWNFSLNANVSAGVVAAATRTCTLTLTAE</sequence>
<comment type="caution">
    <text evidence="2">The sequence shown here is derived from an EMBL/GenBank/DDBJ whole genome shotgun (WGS) entry which is preliminary data.</text>
</comment>
<keyword evidence="1" id="KW-0732">Signal</keyword>
<feature type="signal peptide" evidence="1">
    <location>
        <begin position="1"/>
        <end position="23"/>
    </location>
</feature>
<gene>
    <name evidence="2" type="ORF">E3J62_07385</name>
</gene>
<proteinExistence type="predicted"/>
<dbReference type="AlphaFoldDB" id="A0A523USQ1"/>
<dbReference type="EMBL" id="SOJN01000080">
    <property type="protein sequence ID" value="TET45573.1"/>
    <property type="molecule type" value="Genomic_DNA"/>
</dbReference>
<evidence type="ECO:0000313" key="2">
    <source>
        <dbReference type="EMBL" id="TET45573.1"/>
    </source>
</evidence>
<organism evidence="2 3">
    <name type="scientific">candidate division TA06 bacterium</name>
    <dbReference type="NCBI Taxonomy" id="2250710"/>
    <lineage>
        <taxon>Bacteria</taxon>
        <taxon>Bacteria division TA06</taxon>
    </lineage>
</organism>
<feature type="chain" id="PRO_5022111981" evidence="1">
    <location>
        <begin position="24"/>
        <end position="161"/>
    </location>
</feature>
<name>A0A523USQ1_UNCT6</name>
<protein>
    <submittedName>
        <fullName evidence="2">Uncharacterized protein</fullName>
    </submittedName>
</protein>
<accession>A0A523USQ1</accession>
<evidence type="ECO:0000313" key="3">
    <source>
        <dbReference type="Proteomes" id="UP000315525"/>
    </source>
</evidence>
<reference evidence="2 3" key="1">
    <citation type="submission" date="2019-03" db="EMBL/GenBank/DDBJ databases">
        <title>Metabolic potential of uncultured bacteria and archaea associated with petroleum seepage in deep-sea sediments.</title>
        <authorList>
            <person name="Dong X."/>
            <person name="Hubert C."/>
        </authorList>
    </citation>
    <scope>NUCLEOTIDE SEQUENCE [LARGE SCALE GENOMIC DNA]</scope>
    <source>
        <strain evidence="2">E44_bin18</strain>
    </source>
</reference>
<dbReference type="Proteomes" id="UP000315525">
    <property type="component" value="Unassembled WGS sequence"/>
</dbReference>
<evidence type="ECO:0000256" key="1">
    <source>
        <dbReference type="SAM" id="SignalP"/>
    </source>
</evidence>